<dbReference type="GO" id="GO:0001836">
    <property type="term" value="P:release of cytochrome c from mitochondria"/>
    <property type="evidence" value="ECO:0007669"/>
    <property type="project" value="TreeGrafter"/>
</dbReference>
<gene>
    <name evidence="5" type="ORF">QYT958_LOCUS7528</name>
    <name evidence="4" type="ORF">TSG867_LOCUS19163</name>
</gene>
<keyword evidence="2" id="KW-0053">Apoptosis</keyword>
<evidence type="ECO:0000256" key="1">
    <source>
        <dbReference type="ARBA" id="ARBA00009458"/>
    </source>
</evidence>
<dbReference type="Pfam" id="PF00452">
    <property type="entry name" value="Bcl-2"/>
    <property type="match status" value="1"/>
</dbReference>
<comment type="caution">
    <text evidence="5">The sequence shown here is derived from an EMBL/GenBank/DDBJ whole genome shotgun (WGS) entry which is preliminary data.</text>
</comment>
<dbReference type="InterPro" id="IPR046371">
    <property type="entry name" value="Bcl-2_BH1-3"/>
</dbReference>
<dbReference type="SUPFAM" id="SSF56854">
    <property type="entry name" value="Bcl-2 inhibitors of programmed cell death"/>
    <property type="match status" value="1"/>
</dbReference>
<dbReference type="GO" id="GO:0051400">
    <property type="term" value="F:BH domain binding"/>
    <property type="evidence" value="ECO:0007669"/>
    <property type="project" value="TreeGrafter"/>
</dbReference>
<protein>
    <recommendedName>
        <fullName evidence="3">Bcl-2 Bcl-2 homology region 1-3 domain-containing protein</fullName>
    </recommendedName>
</protein>
<evidence type="ECO:0000313" key="4">
    <source>
        <dbReference type="EMBL" id="CAF4477304.1"/>
    </source>
</evidence>
<dbReference type="Gene3D" id="1.10.437.10">
    <property type="entry name" value="Blc2-like"/>
    <property type="match status" value="1"/>
</dbReference>
<dbReference type="GO" id="GO:0097192">
    <property type="term" value="P:extrinsic apoptotic signaling pathway in absence of ligand"/>
    <property type="evidence" value="ECO:0007669"/>
    <property type="project" value="TreeGrafter"/>
</dbReference>
<dbReference type="AlphaFoldDB" id="A0A820Y2Q3"/>
<evidence type="ECO:0000259" key="3">
    <source>
        <dbReference type="SMART" id="SM00337"/>
    </source>
</evidence>
<dbReference type="InterPro" id="IPR002475">
    <property type="entry name" value="Bcl2-like"/>
</dbReference>
<accession>A0A820Y2Q3</accession>
<dbReference type="CDD" id="cd06845">
    <property type="entry name" value="Bcl-2_like"/>
    <property type="match status" value="1"/>
</dbReference>
<dbReference type="EMBL" id="CAJOBQ010001324">
    <property type="protein sequence ID" value="CAF4477304.1"/>
    <property type="molecule type" value="Genomic_DNA"/>
</dbReference>
<dbReference type="PANTHER" id="PTHR11256:SF50">
    <property type="entry name" value="APOPTOSIS REGULATOR CED-9"/>
    <property type="match status" value="1"/>
</dbReference>
<evidence type="ECO:0000313" key="5">
    <source>
        <dbReference type="EMBL" id="CAF4540016.1"/>
    </source>
</evidence>
<sequence>MGANDSPITTRSIITDYFDWRLNNRTITNNRLFLIVRKIASDREAEYRDQQPTFNFRFEQSPVDLQTLNNIQTIHREIAREMFADGVVTWKRIITFISFSAALAEHIIQQQTNTLPRTLIISSVIDWTTNFIDTDFQEWLQSQNYWTGCLKVYENILQRRNSIGRYAGILGTIDEFVYPSCGVLFFLYSRPESWTHEEKKDDN</sequence>
<dbReference type="InterPro" id="IPR026298">
    <property type="entry name" value="Bcl-2_fam"/>
</dbReference>
<reference evidence="5" key="1">
    <citation type="submission" date="2021-02" db="EMBL/GenBank/DDBJ databases">
        <authorList>
            <person name="Nowell W R."/>
        </authorList>
    </citation>
    <scope>NUCLEOTIDE SEQUENCE</scope>
</reference>
<name>A0A820Y2Q3_9BILA</name>
<dbReference type="Proteomes" id="UP000663862">
    <property type="component" value="Unassembled WGS sequence"/>
</dbReference>
<dbReference type="GO" id="GO:0008630">
    <property type="term" value="P:intrinsic apoptotic signaling pathway in response to DNA damage"/>
    <property type="evidence" value="ECO:0007669"/>
    <property type="project" value="TreeGrafter"/>
</dbReference>
<dbReference type="EMBL" id="CAJOBR010000723">
    <property type="protein sequence ID" value="CAF4540016.1"/>
    <property type="molecule type" value="Genomic_DNA"/>
</dbReference>
<proteinExistence type="inferred from homology"/>
<organism evidence="5 6">
    <name type="scientific">Rotaria socialis</name>
    <dbReference type="NCBI Taxonomy" id="392032"/>
    <lineage>
        <taxon>Eukaryota</taxon>
        <taxon>Metazoa</taxon>
        <taxon>Spiralia</taxon>
        <taxon>Gnathifera</taxon>
        <taxon>Rotifera</taxon>
        <taxon>Eurotatoria</taxon>
        <taxon>Bdelloidea</taxon>
        <taxon>Philodinida</taxon>
        <taxon>Philodinidae</taxon>
        <taxon>Rotaria</taxon>
    </lineage>
</organism>
<dbReference type="PANTHER" id="PTHR11256">
    <property type="entry name" value="BCL-2 RELATED"/>
    <property type="match status" value="1"/>
</dbReference>
<feature type="domain" description="Bcl-2 Bcl-2 homology region 1-3" evidence="3">
    <location>
        <begin position="36"/>
        <end position="146"/>
    </location>
</feature>
<dbReference type="GO" id="GO:0042981">
    <property type="term" value="P:regulation of apoptotic process"/>
    <property type="evidence" value="ECO:0007669"/>
    <property type="project" value="InterPro"/>
</dbReference>
<comment type="similarity">
    <text evidence="1">Belongs to the Bcl-2 family.</text>
</comment>
<dbReference type="Proteomes" id="UP000663848">
    <property type="component" value="Unassembled WGS sequence"/>
</dbReference>
<dbReference type="PROSITE" id="PS50062">
    <property type="entry name" value="BCL2_FAMILY"/>
    <property type="match status" value="1"/>
</dbReference>
<dbReference type="GO" id="GO:0005741">
    <property type="term" value="C:mitochondrial outer membrane"/>
    <property type="evidence" value="ECO:0007669"/>
    <property type="project" value="TreeGrafter"/>
</dbReference>
<evidence type="ECO:0000256" key="2">
    <source>
        <dbReference type="ARBA" id="ARBA00022703"/>
    </source>
</evidence>
<dbReference type="SMART" id="SM00337">
    <property type="entry name" value="BCL"/>
    <property type="match status" value="1"/>
</dbReference>
<dbReference type="InterPro" id="IPR036834">
    <property type="entry name" value="Bcl-2-like_sf"/>
</dbReference>
<evidence type="ECO:0000313" key="6">
    <source>
        <dbReference type="Proteomes" id="UP000663848"/>
    </source>
</evidence>